<accession>A0A7J8FB69</accession>
<comment type="caution">
    <text evidence="1">The sequence shown here is derived from an EMBL/GenBank/DDBJ whole genome shotgun (WGS) entry which is preliminary data.</text>
</comment>
<evidence type="ECO:0000313" key="1">
    <source>
        <dbReference type="EMBL" id="KAF6444987.1"/>
    </source>
</evidence>
<dbReference type="EMBL" id="JACASF010000012">
    <property type="protein sequence ID" value="KAF6444987.1"/>
    <property type="molecule type" value="Genomic_DNA"/>
</dbReference>
<dbReference type="AlphaFoldDB" id="A0A7J8FB69"/>
<organism evidence="1 2">
    <name type="scientific">Molossus molossus</name>
    <name type="common">Pallas' mastiff bat</name>
    <name type="synonym">Vespertilio molossus</name>
    <dbReference type="NCBI Taxonomy" id="27622"/>
    <lineage>
        <taxon>Eukaryota</taxon>
        <taxon>Metazoa</taxon>
        <taxon>Chordata</taxon>
        <taxon>Craniata</taxon>
        <taxon>Vertebrata</taxon>
        <taxon>Euteleostomi</taxon>
        <taxon>Mammalia</taxon>
        <taxon>Eutheria</taxon>
        <taxon>Laurasiatheria</taxon>
        <taxon>Chiroptera</taxon>
        <taxon>Yangochiroptera</taxon>
        <taxon>Molossidae</taxon>
        <taxon>Molossus</taxon>
    </lineage>
</organism>
<protein>
    <submittedName>
        <fullName evidence="1">Ring finger protein 144B</fullName>
    </submittedName>
</protein>
<evidence type="ECO:0000313" key="2">
    <source>
        <dbReference type="Proteomes" id="UP000550707"/>
    </source>
</evidence>
<dbReference type="Proteomes" id="UP000550707">
    <property type="component" value="Unassembled WGS sequence"/>
</dbReference>
<proteinExistence type="predicted"/>
<gene>
    <name evidence="1" type="ORF">HJG59_015692</name>
</gene>
<keyword evidence="2" id="KW-1185">Reference proteome</keyword>
<reference evidence="1 2" key="1">
    <citation type="journal article" date="2020" name="Nature">
        <title>Six reference-quality genomes reveal evolution of bat adaptations.</title>
        <authorList>
            <person name="Jebb D."/>
            <person name="Huang Z."/>
            <person name="Pippel M."/>
            <person name="Hughes G.M."/>
            <person name="Lavrichenko K."/>
            <person name="Devanna P."/>
            <person name="Winkler S."/>
            <person name="Jermiin L.S."/>
            <person name="Skirmuntt E.C."/>
            <person name="Katzourakis A."/>
            <person name="Burkitt-Gray L."/>
            <person name="Ray D.A."/>
            <person name="Sullivan K.A.M."/>
            <person name="Roscito J.G."/>
            <person name="Kirilenko B.M."/>
            <person name="Davalos L.M."/>
            <person name="Corthals A.P."/>
            <person name="Power M.L."/>
            <person name="Jones G."/>
            <person name="Ransome R.D."/>
            <person name="Dechmann D.K.N."/>
            <person name="Locatelli A.G."/>
            <person name="Puechmaille S.J."/>
            <person name="Fedrigo O."/>
            <person name="Jarvis E.D."/>
            <person name="Hiller M."/>
            <person name="Vernes S.C."/>
            <person name="Myers E.W."/>
            <person name="Teeling E.C."/>
        </authorList>
    </citation>
    <scope>NUCLEOTIDE SEQUENCE [LARGE SCALE GENOMIC DNA]</scope>
    <source>
        <strain evidence="1">MMolMol1</strain>
        <tissue evidence="1">Muscle</tissue>
    </source>
</reference>
<name>A0A7J8FB69_MOLMO</name>
<sequence>MPSPEPCAPGSPTPHSDLECKVSCLEITFNSNDEAWHTVTSGSEESGETLFPVTRTSQANFLTQLELKKQKVPCQRQSMDHSG</sequence>